<feature type="compositionally biased region" description="Low complexity" evidence="1">
    <location>
        <begin position="1"/>
        <end position="20"/>
    </location>
</feature>
<organism evidence="3 4">
    <name type="scientific">Heterostelium pallidum (strain ATCC 26659 / Pp 5 / PN500)</name>
    <name type="common">Cellular slime mold</name>
    <name type="synonym">Polysphondylium pallidum</name>
    <dbReference type="NCBI Taxonomy" id="670386"/>
    <lineage>
        <taxon>Eukaryota</taxon>
        <taxon>Amoebozoa</taxon>
        <taxon>Evosea</taxon>
        <taxon>Eumycetozoa</taxon>
        <taxon>Dictyostelia</taxon>
        <taxon>Acytosteliales</taxon>
        <taxon>Acytosteliaceae</taxon>
        <taxon>Heterostelium</taxon>
    </lineage>
</organism>
<evidence type="ECO:0000313" key="3">
    <source>
        <dbReference type="EMBL" id="EFA80483.1"/>
    </source>
</evidence>
<evidence type="ECO:0000256" key="1">
    <source>
        <dbReference type="SAM" id="MobiDB-lite"/>
    </source>
</evidence>
<evidence type="ECO:0008006" key="5">
    <source>
        <dbReference type="Google" id="ProtNLM"/>
    </source>
</evidence>
<dbReference type="GeneID" id="31362799"/>
<reference evidence="3 4" key="1">
    <citation type="journal article" date="2011" name="Genome Res.">
        <title>Phylogeny-wide analysis of social amoeba genomes highlights ancient origins for complex intercellular communication.</title>
        <authorList>
            <person name="Heidel A.J."/>
            <person name="Lawal H.M."/>
            <person name="Felder M."/>
            <person name="Schilde C."/>
            <person name="Helps N.R."/>
            <person name="Tunggal B."/>
            <person name="Rivero F."/>
            <person name="John U."/>
            <person name="Schleicher M."/>
            <person name="Eichinger L."/>
            <person name="Platzer M."/>
            <person name="Noegel A.A."/>
            <person name="Schaap P."/>
            <person name="Gloeckner G."/>
        </authorList>
    </citation>
    <scope>NUCLEOTIDE SEQUENCE [LARGE SCALE GENOMIC DNA]</scope>
    <source>
        <strain evidence="4">ATCC 26659 / Pp 5 / PN500</strain>
    </source>
</reference>
<gene>
    <name evidence="3" type="ORF">PPL_07318</name>
</gene>
<feature type="region of interest" description="Disordered" evidence="1">
    <location>
        <begin position="1"/>
        <end position="23"/>
    </location>
</feature>
<name>D3BF02_HETP5</name>
<keyword evidence="4" id="KW-1185">Reference proteome</keyword>
<feature type="transmembrane region" description="Helical" evidence="2">
    <location>
        <begin position="100"/>
        <end position="123"/>
    </location>
</feature>
<dbReference type="AlphaFoldDB" id="D3BF02"/>
<accession>D3BF02</accession>
<evidence type="ECO:0000313" key="4">
    <source>
        <dbReference type="Proteomes" id="UP000001396"/>
    </source>
</evidence>
<protein>
    <recommendedName>
        <fullName evidence="5">Transmembrane protein 242</fullName>
    </recommendedName>
</protein>
<dbReference type="Proteomes" id="UP000001396">
    <property type="component" value="Unassembled WGS sequence"/>
</dbReference>
<dbReference type="RefSeq" id="XP_020432603.1">
    <property type="nucleotide sequence ID" value="XM_020578155.1"/>
</dbReference>
<dbReference type="EMBL" id="ADBJ01000031">
    <property type="protein sequence ID" value="EFA80483.1"/>
    <property type="molecule type" value="Genomic_DNA"/>
</dbReference>
<comment type="caution">
    <text evidence="3">The sequence shown here is derived from an EMBL/GenBank/DDBJ whole genome shotgun (WGS) entry which is preliminary data.</text>
</comment>
<evidence type="ECO:0000256" key="2">
    <source>
        <dbReference type="SAM" id="Phobius"/>
    </source>
</evidence>
<feature type="transmembrane region" description="Helical" evidence="2">
    <location>
        <begin position="57"/>
        <end position="79"/>
    </location>
</feature>
<dbReference type="OMA" id="DMPLSTF"/>
<keyword evidence="2" id="KW-0472">Membrane</keyword>
<dbReference type="InParanoid" id="D3BF02"/>
<proteinExistence type="predicted"/>
<sequence>MSDNNSNNSDSNNNNNNSNNENKTTSYLEQKVQKYLDENPQPKFVNMPVFVTKDMPLSTFFLTSGALISFGFLLGIMLGTRKTGGIKTTLRNAPPGTLAYTAKALFGGTLLCFGTTGVALYALKKYNNIQTVDEFGKFMSSKLFGIDHTKRRNQLILEEERMKSVVGAEDQSKYDNVDDDEDVHDVISAIWKPENDISSSQKKEE</sequence>
<keyword evidence="2" id="KW-1133">Transmembrane helix</keyword>
<keyword evidence="2" id="KW-0812">Transmembrane</keyword>